<dbReference type="InterPro" id="IPR025943">
    <property type="entry name" value="Sigma_54_int_dom_ATP-bd_2"/>
</dbReference>
<proteinExistence type="predicted"/>
<evidence type="ECO:0000256" key="8">
    <source>
        <dbReference type="PROSITE-ProRule" id="PRU00169"/>
    </source>
</evidence>
<dbReference type="GO" id="GO:0005524">
    <property type="term" value="F:ATP binding"/>
    <property type="evidence" value="ECO:0007669"/>
    <property type="project" value="UniProtKB-KW"/>
</dbReference>
<dbReference type="PROSITE" id="PS00688">
    <property type="entry name" value="SIGMA54_INTERACT_3"/>
    <property type="match status" value="1"/>
</dbReference>
<keyword evidence="4" id="KW-0902">Two-component regulatory system</keyword>
<dbReference type="PROSITE" id="PS00675">
    <property type="entry name" value="SIGMA54_INTERACT_1"/>
    <property type="match status" value="1"/>
</dbReference>
<feature type="domain" description="Sigma-54 factor interaction" evidence="9">
    <location>
        <begin position="143"/>
        <end position="372"/>
    </location>
</feature>
<keyword evidence="5" id="KW-0805">Transcription regulation</keyword>
<dbReference type="InterPro" id="IPR001789">
    <property type="entry name" value="Sig_transdc_resp-reg_receiver"/>
</dbReference>
<keyword evidence="1 8" id="KW-0597">Phosphoprotein</keyword>
<keyword evidence="3" id="KW-0067">ATP-binding</keyword>
<dbReference type="PANTHER" id="PTHR32071">
    <property type="entry name" value="TRANSCRIPTIONAL REGULATORY PROTEIN"/>
    <property type="match status" value="1"/>
</dbReference>
<evidence type="ECO:0000256" key="6">
    <source>
        <dbReference type="ARBA" id="ARBA00023125"/>
    </source>
</evidence>
<feature type="domain" description="Response regulatory" evidence="10">
    <location>
        <begin position="4"/>
        <end position="118"/>
    </location>
</feature>
<organism evidence="11 12">
    <name type="scientific">Chondromyces apiculatus DSM 436</name>
    <dbReference type="NCBI Taxonomy" id="1192034"/>
    <lineage>
        <taxon>Bacteria</taxon>
        <taxon>Pseudomonadati</taxon>
        <taxon>Myxococcota</taxon>
        <taxon>Polyangia</taxon>
        <taxon>Polyangiales</taxon>
        <taxon>Polyangiaceae</taxon>
        <taxon>Chondromyces</taxon>
    </lineage>
</organism>
<dbReference type="InterPro" id="IPR002197">
    <property type="entry name" value="HTH_Fis"/>
</dbReference>
<dbReference type="Pfam" id="PF00158">
    <property type="entry name" value="Sigma54_activat"/>
    <property type="match status" value="1"/>
</dbReference>
<dbReference type="Gene3D" id="1.10.8.60">
    <property type="match status" value="1"/>
</dbReference>
<dbReference type="PROSITE" id="PS50045">
    <property type="entry name" value="SIGMA54_INTERACT_4"/>
    <property type="match status" value="1"/>
</dbReference>
<sequence>MQGRVLIVDDERSVCDLLESGLKKRGFEVETRTSADAALALVAEEEFDAVVTDIRMKGMDGLALCERIAANRPDVPVLVITAFGSLEAAIAAIRAGAYDFLTKPFELEVLRLALERAIRHKALREEVKRLRKEAAASQGHGEMLGASAPMRKVYDLIDRVAEVDTSVLITGESGTGKELVARALHGRSQRREGPFIAVNCAAVPEPLLESELFGHARGAFTDAKGARLGLFFQANGGTLFLDEIGDMPLGLQPKLLRALQERRARPLGADEERPFDVRVIAATNSDIEAAVEERRFREDLYYRINVVHVELPPLRSRGSDVLLMAQHFVERFATVTGRNVTGLSAAAAERLVAYSWPGNVRELSNCMERAVALARYEQIAVEDLPQKIQRYQTRDVVPVTEDPAELLPMDEVERRYIARVLEAVQGNKTLAAKVLGFDRATLYRKLARYGETPPTGSPPSG</sequence>
<dbReference type="SUPFAM" id="SSF52540">
    <property type="entry name" value="P-loop containing nucleoside triphosphate hydrolases"/>
    <property type="match status" value="1"/>
</dbReference>
<dbReference type="PRINTS" id="PR01590">
    <property type="entry name" value="HTHFIS"/>
</dbReference>
<evidence type="ECO:0000256" key="4">
    <source>
        <dbReference type="ARBA" id="ARBA00023012"/>
    </source>
</evidence>
<keyword evidence="2" id="KW-0547">Nucleotide-binding</keyword>
<dbReference type="AlphaFoldDB" id="A0A017T6X0"/>
<dbReference type="Pfam" id="PF02954">
    <property type="entry name" value="HTH_8"/>
    <property type="match status" value="1"/>
</dbReference>
<dbReference type="Gene3D" id="1.10.10.60">
    <property type="entry name" value="Homeodomain-like"/>
    <property type="match status" value="1"/>
</dbReference>
<dbReference type="GO" id="GO:0000160">
    <property type="term" value="P:phosphorelay signal transduction system"/>
    <property type="evidence" value="ECO:0007669"/>
    <property type="project" value="UniProtKB-KW"/>
</dbReference>
<dbReference type="InterPro" id="IPR027417">
    <property type="entry name" value="P-loop_NTPase"/>
</dbReference>
<dbReference type="Gene3D" id="3.40.50.300">
    <property type="entry name" value="P-loop containing nucleotide triphosphate hydrolases"/>
    <property type="match status" value="1"/>
</dbReference>
<evidence type="ECO:0000256" key="2">
    <source>
        <dbReference type="ARBA" id="ARBA00022741"/>
    </source>
</evidence>
<dbReference type="eggNOG" id="COG2204">
    <property type="taxonomic scope" value="Bacteria"/>
</dbReference>
<dbReference type="PROSITE" id="PS50110">
    <property type="entry name" value="RESPONSE_REGULATORY"/>
    <property type="match status" value="1"/>
</dbReference>
<dbReference type="InterPro" id="IPR002078">
    <property type="entry name" value="Sigma_54_int"/>
</dbReference>
<dbReference type="InterPro" id="IPR025662">
    <property type="entry name" value="Sigma_54_int_dom_ATP-bd_1"/>
</dbReference>
<dbReference type="GO" id="GO:0043565">
    <property type="term" value="F:sequence-specific DNA binding"/>
    <property type="evidence" value="ECO:0007669"/>
    <property type="project" value="InterPro"/>
</dbReference>
<dbReference type="PROSITE" id="PS00676">
    <property type="entry name" value="SIGMA54_INTERACT_2"/>
    <property type="match status" value="1"/>
</dbReference>
<dbReference type="PANTHER" id="PTHR32071:SF14">
    <property type="entry name" value="TRANSCRIPTIONAL REGULATORY PROTEIN RTCR"/>
    <property type="match status" value="1"/>
</dbReference>
<dbReference type="Gene3D" id="3.40.50.2300">
    <property type="match status" value="1"/>
</dbReference>
<evidence type="ECO:0000259" key="10">
    <source>
        <dbReference type="PROSITE" id="PS50110"/>
    </source>
</evidence>
<evidence type="ECO:0000259" key="9">
    <source>
        <dbReference type="PROSITE" id="PS50045"/>
    </source>
</evidence>
<dbReference type="Pfam" id="PF25601">
    <property type="entry name" value="AAA_lid_14"/>
    <property type="match status" value="1"/>
</dbReference>
<dbReference type="SMART" id="SM00448">
    <property type="entry name" value="REC"/>
    <property type="match status" value="1"/>
</dbReference>
<keyword evidence="7" id="KW-0804">Transcription</keyword>
<evidence type="ECO:0000256" key="1">
    <source>
        <dbReference type="ARBA" id="ARBA00022553"/>
    </source>
</evidence>
<dbReference type="CDD" id="cd00009">
    <property type="entry name" value="AAA"/>
    <property type="match status" value="1"/>
</dbReference>
<dbReference type="SUPFAM" id="SSF52172">
    <property type="entry name" value="CheY-like"/>
    <property type="match status" value="1"/>
</dbReference>
<dbReference type="RefSeq" id="WP_044243300.1">
    <property type="nucleotide sequence ID" value="NZ_ASRX01000028.1"/>
</dbReference>
<dbReference type="InterPro" id="IPR011006">
    <property type="entry name" value="CheY-like_superfamily"/>
</dbReference>
<dbReference type="GO" id="GO:0006355">
    <property type="term" value="P:regulation of DNA-templated transcription"/>
    <property type="evidence" value="ECO:0007669"/>
    <property type="project" value="InterPro"/>
</dbReference>
<evidence type="ECO:0000313" key="12">
    <source>
        <dbReference type="Proteomes" id="UP000019678"/>
    </source>
</evidence>
<dbReference type="InterPro" id="IPR025944">
    <property type="entry name" value="Sigma_54_int_dom_CS"/>
</dbReference>
<accession>A0A017T6X0</accession>
<dbReference type="FunFam" id="3.40.50.2300:FF:000018">
    <property type="entry name" value="DNA-binding transcriptional regulator NtrC"/>
    <property type="match status" value="1"/>
</dbReference>
<dbReference type="Proteomes" id="UP000019678">
    <property type="component" value="Unassembled WGS sequence"/>
</dbReference>
<reference evidence="11 12" key="1">
    <citation type="submission" date="2013-05" db="EMBL/GenBank/DDBJ databases">
        <title>Genome assembly of Chondromyces apiculatus DSM 436.</title>
        <authorList>
            <person name="Sharma G."/>
            <person name="Khatri I."/>
            <person name="Kaur C."/>
            <person name="Mayilraj S."/>
            <person name="Subramanian S."/>
        </authorList>
    </citation>
    <scope>NUCLEOTIDE SEQUENCE [LARGE SCALE GENOMIC DNA]</scope>
    <source>
        <strain evidence="11 12">DSM 436</strain>
    </source>
</reference>
<evidence type="ECO:0000313" key="11">
    <source>
        <dbReference type="EMBL" id="EYF04969.1"/>
    </source>
</evidence>
<dbReference type="FunFam" id="3.40.50.300:FF:000006">
    <property type="entry name" value="DNA-binding transcriptional regulator NtrC"/>
    <property type="match status" value="1"/>
</dbReference>
<evidence type="ECO:0000256" key="3">
    <source>
        <dbReference type="ARBA" id="ARBA00022840"/>
    </source>
</evidence>
<dbReference type="Pfam" id="PF00072">
    <property type="entry name" value="Response_reg"/>
    <property type="match status" value="1"/>
</dbReference>
<dbReference type="InterPro" id="IPR009057">
    <property type="entry name" value="Homeodomain-like_sf"/>
</dbReference>
<dbReference type="InterPro" id="IPR058031">
    <property type="entry name" value="AAA_lid_NorR"/>
</dbReference>
<dbReference type="STRING" id="1192034.CAP_3780"/>
<protein>
    <submittedName>
        <fullName evidence="11">Response regulator of zinc sigma-54-dependent two-component system</fullName>
    </submittedName>
</protein>
<dbReference type="EMBL" id="ASRX01000028">
    <property type="protein sequence ID" value="EYF04969.1"/>
    <property type="molecule type" value="Genomic_DNA"/>
</dbReference>
<dbReference type="SMART" id="SM00382">
    <property type="entry name" value="AAA"/>
    <property type="match status" value="1"/>
</dbReference>
<evidence type="ECO:0000256" key="5">
    <source>
        <dbReference type="ARBA" id="ARBA00023015"/>
    </source>
</evidence>
<name>A0A017T6X0_9BACT</name>
<dbReference type="SUPFAM" id="SSF46689">
    <property type="entry name" value="Homeodomain-like"/>
    <property type="match status" value="1"/>
</dbReference>
<keyword evidence="12" id="KW-1185">Reference proteome</keyword>
<dbReference type="OrthoDB" id="9763792at2"/>
<evidence type="ECO:0000256" key="7">
    <source>
        <dbReference type="ARBA" id="ARBA00023163"/>
    </source>
</evidence>
<comment type="caution">
    <text evidence="11">The sequence shown here is derived from an EMBL/GenBank/DDBJ whole genome shotgun (WGS) entry which is preliminary data.</text>
</comment>
<feature type="modified residue" description="4-aspartylphosphate" evidence="8">
    <location>
        <position position="53"/>
    </location>
</feature>
<dbReference type="InterPro" id="IPR003593">
    <property type="entry name" value="AAA+_ATPase"/>
</dbReference>
<gene>
    <name evidence="11" type="ORF">CAP_3780</name>
</gene>
<keyword evidence="6" id="KW-0238">DNA-binding</keyword>